<accession>A0A917WXE9</accession>
<evidence type="ECO:0000313" key="1">
    <source>
        <dbReference type="EMBL" id="GGM37639.1"/>
    </source>
</evidence>
<evidence type="ECO:0000313" key="2">
    <source>
        <dbReference type="Proteomes" id="UP000618460"/>
    </source>
</evidence>
<dbReference type="OrthoDB" id="2361368at2"/>
<organism evidence="1 2">
    <name type="scientific">Paraliobacillus quinghaiensis</name>
    <dbReference type="NCBI Taxonomy" id="470815"/>
    <lineage>
        <taxon>Bacteria</taxon>
        <taxon>Bacillati</taxon>
        <taxon>Bacillota</taxon>
        <taxon>Bacilli</taxon>
        <taxon>Bacillales</taxon>
        <taxon>Bacillaceae</taxon>
        <taxon>Paraliobacillus</taxon>
    </lineage>
</organism>
<reference evidence="1" key="1">
    <citation type="journal article" date="2014" name="Int. J. Syst. Evol. Microbiol.">
        <title>Complete genome sequence of Corynebacterium casei LMG S-19264T (=DSM 44701T), isolated from a smear-ripened cheese.</title>
        <authorList>
            <consortium name="US DOE Joint Genome Institute (JGI-PGF)"/>
            <person name="Walter F."/>
            <person name="Albersmeier A."/>
            <person name="Kalinowski J."/>
            <person name="Ruckert C."/>
        </authorList>
    </citation>
    <scope>NUCLEOTIDE SEQUENCE</scope>
    <source>
        <strain evidence="1">CGMCC 1.6333</strain>
    </source>
</reference>
<proteinExistence type="predicted"/>
<gene>
    <name evidence="1" type="primary">yneQ</name>
    <name evidence="1" type="ORF">GCM10011351_24810</name>
</gene>
<reference evidence="1" key="2">
    <citation type="submission" date="2020-09" db="EMBL/GenBank/DDBJ databases">
        <authorList>
            <person name="Sun Q."/>
            <person name="Zhou Y."/>
        </authorList>
    </citation>
    <scope>NUCLEOTIDE SEQUENCE</scope>
    <source>
        <strain evidence="1">CGMCC 1.6333</strain>
    </source>
</reference>
<protein>
    <submittedName>
        <fullName evidence="1">Uncharacterized protein</fullName>
    </submittedName>
</protein>
<comment type="caution">
    <text evidence="1">The sequence shown here is derived from an EMBL/GenBank/DDBJ whole genome shotgun (WGS) entry which is preliminary data.</text>
</comment>
<sequence>MAFGVKRKELKEWKSKVENGEITFLTHYWIDDRFPGCNTVTKVGCSDLDKLTAWGEQYGLLSKWIHRDPRFPHFDLFGSRQKEILTKEKQWDQIERFHI</sequence>
<dbReference type="RefSeq" id="WP_117156014.1">
    <property type="nucleotide sequence ID" value="NZ_BMLG01000016.1"/>
</dbReference>
<keyword evidence="2" id="KW-1185">Reference proteome</keyword>
<dbReference type="EMBL" id="BMLG01000016">
    <property type="protein sequence ID" value="GGM37639.1"/>
    <property type="molecule type" value="Genomic_DNA"/>
</dbReference>
<dbReference type="Proteomes" id="UP000618460">
    <property type="component" value="Unassembled WGS sequence"/>
</dbReference>
<name>A0A917WXE9_9BACI</name>
<dbReference type="AlphaFoldDB" id="A0A917WXE9"/>